<dbReference type="Proteomes" id="UP000815677">
    <property type="component" value="Unassembled WGS sequence"/>
</dbReference>
<evidence type="ECO:0000256" key="2">
    <source>
        <dbReference type="SAM" id="Phobius"/>
    </source>
</evidence>
<feature type="transmembrane region" description="Helical" evidence="2">
    <location>
        <begin position="95"/>
        <end position="117"/>
    </location>
</feature>
<proteinExistence type="predicted"/>
<feature type="transmembrane region" description="Helical" evidence="2">
    <location>
        <begin position="60"/>
        <end position="83"/>
    </location>
</feature>
<keyword evidence="2" id="KW-1133">Transmembrane helix</keyword>
<protein>
    <submittedName>
        <fullName evidence="3">Uncharacterized protein</fullName>
    </submittedName>
</protein>
<evidence type="ECO:0000313" key="3">
    <source>
        <dbReference type="EMBL" id="GAT55108.1"/>
    </source>
</evidence>
<sequence>PVVSASLPYLTVVAAAFGLFYSQLLLSHLDNATARTLHFAVHFQESRVRYRRFLSLEAKFAVAFWAFVWTVPWVVLTFMYGYYQTTAGEFDWNSNALAVAAQVLMYSTFAIAIALLCSAHMDLKRCEVAAKRCSDGVDAQCDLVAPRPGGGDSGEGSDVDSDWETARSGSEEAMPTVPAIGPPPAVYSVAGRTATSTPSS</sequence>
<evidence type="ECO:0000313" key="4">
    <source>
        <dbReference type="Proteomes" id="UP000815677"/>
    </source>
</evidence>
<accession>A0ABQ0LVI2</accession>
<feature type="region of interest" description="Disordered" evidence="1">
    <location>
        <begin position="144"/>
        <end position="200"/>
    </location>
</feature>
<keyword evidence="2" id="KW-0812">Transmembrane</keyword>
<gene>
    <name evidence="3" type="ORF">MCHLO_11911</name>
</gene>
<keyword evidence="2" id="KW-0472">Membrane</keyword>
<name>A0ABQ0LVI2_MYCCL</name>
<dbReference type="EMBL" id="DF848889">
    <property type="protein sequence ID" value="GAT55108.1"/>
    <property type="molecule type" value="Genomic_DNA"/>
</dbReference>
<organism evidence="3 4">
    <name type="scientific">Mycena chlorophos</name>
    <name type="common">Agaric fungus</name>
    <name type="synonym">Agaricus chlorophos</name>
    <dbReference type="NCBI Taxonomy" id="658473"/>
    <lineage>
        <taxon>Eukaryota</taxon>
        <taxon>Fungi</taxon>
        <taxon>Dikarya</taxon>
        <taxon>Basidiomycota</taxon>
        <taxon>Agaricomycotina</taxon>
        <taxon>Agaricomycetes</taxon>
        <taxon>Agaricomycetidae</taxon>
        <taxon>Agaricales</taxon>
        <taxon>Marasmiineae</taxon>
        <taxon>Mycenaceae</taxon>
        <taxon>Mycena</taxon>
    </lineage>
</organism>
<feature type="non-terminal residue" evidence="3">
    <location>
        <position position="1"/>
    </location>
</feature>
<evidence type="ECO:0000256" key="1">
    <source>
        <dbReference type="SAM" id="MobiDB-lite"/>
    </source>
</evidence>
<keyword evidence="4" id="KW-1185">Reference proteome</keyword>
<feature type="transmembrane region" description="Helical" evidence="2">
    <location>
        <begin position="6"/>
        <end position="26"/>
    </location>
</feature>
<reference evidence="3" key="1">
    <citation type="submission" date="2014-09" db="EMBL/GenBank/DDBJ databases">
        <title>Genome sequence of the luminous mushroom Mycena chlorophos for searching fungal bioluminescence genes.</title>
        <authorList>
            <person name="Tanaka Y."/>
            <person name="Kasuga D."/>
            <person name="Oba Y."/>
            <person name="Hase S."/>
            <person name="Sato K."/>
            <person name="Oba Y."/>
            <person name="Sakakibara Y."/>
        </authorList>
    </citation>
    <scope>NUCLEOTIDE SEQUENCE</scope>
</reference>